<evidence type="ECO:0000313" key="6">
    <source>
        <dbReference type="EMBL" id="KAK5080051.1"/>
    </source>
</evidence>
<dbReference type="SUPFAM" id="SSF52058">
    <property type="entry name" value="L domain-like"/>
    <property type="match status" value="1"/>
</dbReference>
<protein>
    <recommendedName>
        <fullName evidence="8">Leucine-rich repeat-containing protein</fullName>
    </recommendedName>
</protein>
<feature type="compositionally biased region" description="Basic residues" evidence="5">
    <location>
        <begin position="364"/>
        <end position="375"/>
    </location>
</feature>
<evidence type="ECO:0008006" key="8">
    <source>
        <dbReference type="Google" id="ProtNLM"/>
    </source>
</evidence>
<keyword evidence="3" id="KW-0433">Leucine-rich repeat</keyword>
<comment type="caution">
    <text evidence="6">The sequence shown here is derived from an EMBL/GenBank/DDBJ whole genome shotgun (WGS) entry which is preliminary data.</text>
</comment>
<dbReference type="Gene3D" id="3.80.10.10">
    <property type="entry name" value="Ribonuclease Inhibitor"/>
    <property type="match status" value="2"/>
</dbReference>
<reference evidence="6 7" key="1">
    <citation type="submission" date="2023-08" db="EMBL/GenBank/DDBJ databases">
        <title>Black Yeasts Isolated from many extreme environments.</title>
        <authorList>
            <person name="Coleine C."/>
            <person name="Stajich J.E."/>
            <person name="Selbmann L."/>
        </authorList>
    </citation>
    <scope>NUCLEOTIDE SEQUENCE [LARGE SCALE GENOMIC DNA]</scope>
    <source>
        <strain evidence="6 7">CCFEE 5885</strain>
    </source>
</reference>
<dbReference type="PANTHER" id="PTHR15454:SF69">
    <property type="entry name" value="SERINE_THREONINE-PROTEIN KINASE 11-INTERACTING PROTEIN"/>
    <property type="match status" value="1"/>
</dbReference>
<evidence type="ECO:0000256" key="1">
    <source>
        <dbReference type="ARBA" id="ARBA00004496"/>
    </source>
</evidence>
<feature type="compositionally biased region" description="Polar residues" evidence="5">
    <location>
        <begin position="283"/>
        <end position="296"/>
    </location>
</feature>
<keyword evidence="7" id="KW-1185">Reference proteome</keyword>
<sequence>METLQSQDGHPFIRAVAQYIRQHEKALANTLQMTVQRRKASQNAATVTTLTSPSVPGQPSTSTLAAALSFAGLSFKSSNVKSAQLTLTPHHLFYLLSQIEELDVDVGPMNVRIESIHNDSANYISFLQAYKRPDGRTDADSIHSVSSVRSVVSGMSALWSGMGLSSSSSKSEKARLALENDMKYIYGAFTKLPALRLTPDHRTPLIKGYEQFPFDTAVPLFAFKNLQQLEIVDLDFRSFHGWDRLADQLRLLTIKRGKVDDPIDLLESIVLDDAEKRRRRSNRAQGNATPPWSLPSTPRAEYARSHSDPGSPQRTPPGTSPITKARRDDYAVETSSIRPKVRNRTLEGASPKRPTAIRPASSYRHVRTYSSKAKRTGSGSSNSSDAAAVPGRSDGAANASYPVLPASKWQRLVYLSLADNGLHTLSERSIQPLIPSLRSFNLSSNLFTEIPESLCKLSRLVSLDLSNCMIGSLQTLVTHPLPAITTLKLKNNRLTNLAGIERLSSLQNVDVSANKLSDPDEAARLAQISTLRRIWVRNNPLTKRFPDYRVRIMNHFRRVPGFTEDIIVDDQPATYGERKQLIECVVELERLALTLASPTEQKVVLLPESSKRQQPVLEASSRLSVVTLQQEPSNASIRRRGTKRRIVDLSAADASSQSNLVFSINPYFADVTTPNVLSPSYLESSSTAEDKPHLPELSTSLTPVTDDDMAMTLTNNSPTGDEYRRNVAELRLKFGSTWLSGLDEQHTHTHWQSDNHLPSLSQTHHPPKLHHYHSTPPVVNVGASAP</sequence>
<dbReference type="InterPro" id="IPR001611">
    <property type="entry name" value="Leu-rich_rpt"/>
</dbReference>
<keyword evidence="4" id="KW-0677">Repeat</keyword>
<accession>A0ABR0JZ68</accession>
<evidence type="ECO:0000256" key="4">
    <source>
        <dbReference type="ARBA" id="ARBA00022737"/>
    </source>
</evidence>
<keyword evidence="2" id="KW-0963">Cytoplasm</keyword>
<evidence type="ECO:0000256" key="2">
    <source>
        <dbReference type="ARBA" id="ARBA00022490"/>
    </source>
</evidence>
<proteinExistence type="predicted"/>
<organism evidence="6 7">
    <name type="scientific">Lithohypha guttulata</name>
    <dbReference type="NCBI Taxonomy" id="1690604"/>
    <lineage>
        <taxon>Eukaryota</taxon>
        <taxon>Fungi</taxon>
        <taxon>Dikarya</taxon>
        <taxon>Ascomycota</taxon>
        <taxon>Pezizomycotina</taxon>
        <taxon>Eurotiomycetes</taxon>
        <taxon>Chaetothyriomycetidae</taxon>
        <taxon>Chaetothyriales</taxon>
        <taxon>Trichomeriaceae</taxon>
        <taxon>Lithohypha</taxon>
    </lineage>
</organism>
<gene>
    <name evidence="6" type="ORF">LTR24_008711</name>
</gene>
<dbReference type="Pfam" id="PF13855">
    <property type="entry name" value="LRR_8"/>
    <property type="match status" value="1"/>
</dbReference>
<dbReference type="Proteomes" id="UP001345013">
    <property type="component" value="Unassembled WGS sequence"/>
</dbReference>
<feature type="region of interest" description="Disordered" evidence="5">
    <location>
        <begin position="680"/>
        <end position="703"/>
    </location>
</feature>
<evidence type="ECO:0000256" key="3">
    <source>
        <dbReference type="ARBA" id="ARBA00022614"/>
    </source>
</evidence>
<feature type="region of interest" description="Disordered" evidence="5">
    <location>
        <begin position="749"/>
        <end position="786"/>
    </location>
</feature>
<dbReference type="EMBL" id="JAVRRG010000159">
    <property type="protein sequence ID" value="KAK5080051.1"/>
    <property type="molecule type" value="Genomic_DNA"/>
</dbReference>
<dbReference type="PANTHER" id="PTHR15454">
    <property type="entry name" value="NISCHARIN RELATED"/>
    <property type="match status" value="1"/>
</dbReference>
<comment type="subcellular location">
    <subcellularLocation>
        <location evidence="1">Cytoplasm</location>
    </subcellularLocation>
</comment>
<evidence type="ECO:0000256" key="5">
    <source>
        <dbReference type="SAM" id="MobiDB-lite"/>
    </source>
</evidence>
<name>A0ABR0JZ68_9EURO</name>
<dbReference type="InterPro" id="IPR003591">
    <property type="entry name" value="Leu-rich_rpt_typical-subtyp"/>
</dbReference>
<feature type="compositionally biased region" description="Polar residues" evidence="5">
    <location>
        <begin position="754"/>
        <end position="764"/>
    </location>
</feature>
<dbReference type="InterPro" id="IPR032675">
    <property type="entry name" value="LRR_dom_sf"/>
</dbReference>
<feature type="region of interest" description="Disordered" evidence="5">
    <location>
        <begin position="276"/>
        <end position="395"/>
    </location>
</feature>
<evidence type="ECO:0000313" key="7">
    <source>
        <dbReference type="Proteomes" id="UP001345013"/>
    </source>
</evidence>
<dbReference type="SMART" id="SM00369">
    <property type="entry name" value="LRR_TYP"/>
    <property type="match status" value="3"/>
</dbReference>